<evidence type="ECO:0000313" key="1">
    <source>
        <dbReference type="EMBL" id="MBB6037980.1"/>
    </source>
</evidence>
<accession>A0A841G1E1</accession>
<organism evidence="1 2">
    <name type="scientific">Phytomonospora endophytica</name>
    <dbReference type="NCBI Taxonomy" id="714109"/>
    <lineage>
        <taxon>Bacteria</taxon>
        <taxon>Bacillati</taxon>
        <taxon>Actinomycetota</taxon>
        <taxon>Actinomycetes</taxon>
        <taxon>Micromonosporales</taxon>
        <taxon>Micromonosporaceae</taxon>
        <taxon>Phytomonospora</taxon>
    </lineage>
</organism>
<gene>
    <name evidence="1" type="ORF">HNR73_005860</name>
</gene>
<dbReference type="InterPro" id="IPR029058">
    <property type="entry name" value="AB_hydrolase_fold"/>
</dbReference>
<protein>
    <recommendedName>
        <fullName evidence="3">Alpha/beta hydrolase</fullName>
    </recommendedName>
</protein>
<evidence type="ECO:0008006" key="3">
    <source>
        <dbReference type="Google" id="ProtNLM"/>
    </source>
</evidence>
<dbReference type="RefSeq" id="WP_184790781.1">
    <property type="nucleotide sequence ID" value="NZ_BONT01000066.1"/>
</dbReference>
<dbReference type="Gene3D" id="3.40.50.1820">
    <property type="entry name" value="alpha/beta hydrolase"/>
    <property type="match status" value="1"/>
</dbReference>
<dbReference type="Proteomes" id="UP000548476">
    <property type="component" value="Unassembled WGS sequence"/>
</dbReference>
<comment type="caution">
    <text evidence="1">The sequence shown here is derived from an EMBL/GenBank/DDBJ whole genome shotgun (WGS) entry which is preliminary data.</text>
</comment>
<sequence>MTTTTDTAAEVHEGEIDGARFRVEVPARGHGTLVLWSQSPLYTAWPGQPVPVAPDPRTRDWLLDSGYTLAASNYRAQSTAAELDMSIEAQLALLDRVDGLVGEPRRVIAWGSSAGGLMSVLMAERHADRVDGALSAGAPLAGLAGLLDLTLDYAHAVTRLLDARDVPLVGITDPDAVGERVRAVIAGALGDPVKRARLALASALADVVGWARALQPRPADTAGVIDQQAQYGSMGLAGYWTATRAQIEARLGGNPSGNTEVDYRRQFERSTQHGAARAAYAAAGLDLDADLDRLNAAPRVSADASAAARLAGLTPTGRLNAPVLTMHTVGDGLVPVEHESVFAGRVEAGGRGDLLRRVHTDRGGHCCHTVSEYAVALRALEDRVTTGDWGQLDPGSLNAAARELGPGFRSAPDWGVTFQPRAAEAAFFEHTPGGFPRG</sequence>
<dbReference type="EMBL" id="JACHGT010000014">
    <property type="protein sequence ID" value="MBB6037980.1"/>
    <property type="molecule type" value="Genomic_DNA"/>
</dbReference>
<dbReference type="SUPFAM" id="SSF53474">
    <property type="entry name" value="alpha/beta-Hydrolases"/>
    <property type="match status" value="1"/>
</dbReference>
<dbReference type="AlphaFoldDB" id="A0A841G1E1"/>
<proteinExistence type="predicted"/>
<evidence type="ECO:0000313" key="2">
    <source>
        <dbReference type="Proteomes" id="UP000548476"/>
    </source>
</evidence>
<keyword evidence="2" id="KW-1185">Reference proteome</keyword>
<name>A0A841G1E1_9ACTN</name>
<reference evidence="1 2" key="1">
    <citation type="submission" date="2020-08" db="EMBL/GenBank/DDBJ databases">
        <title>Genomic Encyclopedia of Type Strains, Phase IV (KMG-IV): sequencing the most valuable type-strain genomes for metagenomic binning, comparative biology and taxonomic classification.</title>
        <authorList>
            <person name="Goeker M."/>
        </authorList>
    </citation>
    <scope>NUCLEOTIDE SEQUENCE [LARGE SCALE GENOMIC DNA]</scope>
    <source>
        <strain evidence="1 2">YIM 65646</strain>
    </source>
</reference>